<sequence>MEECLLLLELGAMPSQSIDVDPGPVYSPASSTASSKKAASKTRRKSSKASTACSSGRQSQLDFVHIDTKSAVVEKPVAFTPTTSPCRMSDLSDSPDRLVIVEDLEGVIIQEAAPIDGQLVQSSREKTVSASGVLSDSTKGSLETPAIKPIKADVAPASDKRRRKPSRRVLPDQSPTAAEAPQPSKKRRVGESLRDKVSNSQTVSSAAEVTRLVGKEPSCDHVVLLSRYAVERVALDVHAKTPCSSTPGGAETTRTSQVATAARKERRSKRPAEAAARSSPPVLPNQEQPTPKVVQKSARGRISRRPEVSLVTSARSSERTPTGVPAPAVEKLPEVSTELSTSLTCKRQRSGVVVSILTEDYESVSARFVEPKRVVPRRASIPDLPEARSTETSNGTPATATKCKRKSPASDEQLAPKAKRTPAPEPVVLEAFVEEVSNAAVDSAPTALVEDHPCLIPIETLRESPEPSTKESRSRKRRPRRSDTDLSPAPIKTKSGRTRAPENRSDDDDALSAICSTPRFSRADRQEPSGRKSRSTRKPTAPLSASSSKAPTTSRKRNSAAEPECLTSGSSSNDDVVIVDRVAVEVSASFEAVKRDNRRCADPFTLPTCNREEASTSTIFSTDSAEILNALALDIIIQEASALSTVNMATFAQFVFNLFEPVTPTFGKLAEPEPSTLPPNFTTIFELASPLQFRHRLDYSSFNTMLMNRLPENGLLALTLDSRKVSMLKITKFVDTIKEAVVEICEELRTKRNLSKGEIEAEKDLSAEVQHLITSRYVETMMKLADECNKSRNVDPKVIADRFHLLLCGWNCFLQQGGALRVRLQLSPGRSNPGIVDITTAWLDQIDTILSRAQATLSTRTSAFAVSLAQEKNVMTKIWQKMAAQTSPIASADTFIHCTDCNLYFHNEDTDFMHNRVFHQKSRECEECYDMFHTLLGLDLHMVGCHKRTFVSNM</sequence>
<feature type="region of interest" description="Disordered" evidence="1">
    <location>
        <begin position="128"/>
        <end position="207"/>
    </location>
</feature>
<accession>A0A3P8DB04</accession>
<feature type="compositionally biased region" description="Basic residues" evidence="1">
    <location>
        <begin position="38"/>
        <end position="47"/>
    </location>
</feature>
<dbReference type="OrthoDB" id="5816235at2759"/>
<evidence type="ECO:0000313" key="4">
    <source>
        <dbReference type="Proteomes" id="UP000050761"/>
    </source>
</evidence>
<feature type="domain" description="C2H2-type" evidence="2">
    <location>
        <begin position="898"/>
        <end position="919"/>
    </location>
</feature>
<organism evidence="4 5">
    <name type="scientific">Heligmosomoides polygyrus</name>
    <name type="common">Parasitic roundworm</name>
    <dbReference type="NCBI Taxonomy" id="6339"/>
    <lineage>
        <taxon>Eukaryota</taxon>
        <taxon>Metazoa</taxon>
        <taxon>Ecdysozoa</taxon>
        <taxon>Nematoda</taxon>
        <taxon>Chromadorea</taxon>
        <taxon>Rhabditida</taxon>
        <taxon>Rhabditina</taxon>
        <taxon>Rhabditomorpha</taxon>
        <taxon>Strongyloidea</taxon>
        <taxon>Heligmosomidae</taxon>
        <taxon>Heligmosomoides</taxon>
    </lineage>
</organism>
<feature type="compositionally biased region" description="Basic and acidic residues" evidence="1">
    <location>
        <begin position="521"/>
        <end position="530"/>
    </location>
</feature>
<evidence type="ECO:0000259" key="2">
    <source>
        <dbReference type="PROSITE" id="PS00028"/>
    </source>
</evidence>
<protein>
    <submittedName>
        <fullName evidence="5">C2H2-type domain-containing protein</fullName>
    </submittedName>
</protein>
<reference evidence="3 4" key="1">
    <citation type="submission" date="2018-11" db="EMBL/GenBank/DDBJ databases">
        <authorList>
            <consortium name="Pathogen Informatics"/>
        </authorList>
    </citation>
    <scope>NUCLEOTIDE SEQUENCE [LARGE SCALE GENOMIC DNA]</scope>
</reference>
<feature type="compositionally biased region" description="Basic and acidic residues" evidence="1">
    <location>
        <begin position="460"/>
        <end position="472"/>
    </location>
</feature>
<dbReference type="InterPro" id="IPR013087">
    <property type="entry name" value="Znf_C2H2_type"/>
</dbReference>
<dbReference type="PROSITE" id="PS00028">
    <property type="entry name" value="ZINC_FINGER_C2H2_1"/>
    <property type="match status" value="2"/>
</dbReference>
<feature type="compositionally biased region" description="Polar residues" evidence="1">
    <location>
        <begin position="390"/>
        <end position="399"/>
    </location>
</feature>
<dbReference type="AlphaFoldDB" id="A0A183GM28"/>
<gene>
    <name evidence="3" type="ORF">HPBE_LOCUS23747</name>
</gene>
<dbReference type="Proteomes" id="UP000050761">
    <property type="component" value="Unassembled WGS sequence"/>
</dbReference>
<feature type="region of interest" description="Disordered" evidence="1">
    <location>
        <begin position="240"/>
        <end position="327"/>
    </location>
</feature>
<keyword evidence="4" id="KW-1185">Reference proteome</keyword>
<name>A0A183GM28_HELPZ</name>
<feature type="compositionally biased region" description="Polar residues" evidence="1">
    <location>
        <begin position="198"/>
        <end position="207"/>
    </location>
</feature>
<evidence type="ECO:0000313" key="3">
    <source>
        <dbReference type="EMBL" id="VDP40670.1"/>
    </source>
</evidence>
<feature type="compositionally biased region" description="Polar residues" evidence="1">
    <location>
        <begin position="242"/>
        <end position="259"/>
    </location>
</feature>
<feature type="region of interest" description="Disordered" evidence="1">
    <location>
        <begin position="380"/>
        <end position="422"/>
    </location>
</feature>
<evidence type="ECO:0000313" key="5">
    <source>
        <dbReference type="WBParaSite" id="HPBE_0002374801-mRNA-1"/>
    </source>
</evidence>
<accession>A0A183GM28</accession>
<proteinExistence type="predicted"/>
<feature type="region of interest" description="Disordered" evidence="1">
    <location>
        <begin position="15"/>
        <end position="58"/>
    </location>
</feature>
<feature type="compositionally biased region" description="Polar residues" evidence="1">
    <location>
        <begin position="128"/>
        <end position="141"/>
    </location>
</feature>
<feature type="compositionally biased region" description="Polar residues" evidence="1">
    <location>
        <begin position="543"/>
        <end position="553"/>
    </location>
</feature>
<feature type="region of interest" description="Disordered" evidence="1">
    <location>
        <begin position="457"/>
        <end position="571"/>
    </location>
</feature>
<dbReference type="WBParaSite" id="HPBE_0002374801-mRNA-1">
    <property type="protein sequence ID" value="HPBE_0002374801-mRNA-1"/>
    <property type="gene ID" value="HPBE_0002374801"/>
</dbReference>
<feature type="domain" description="C2H2-type" evidence="2">
    <location>
        <begin position="925"/>
        <end position="946"/>
    </location>
</feature>
<reference evidence="5" key="2">
    <citation type="submission" date="2019-09" db="UniProtKB">
        <authorList>
            <consortium name="WormBaseParasite"/>
        </authorList>
    </citation>
    <scope>IDENTIFICATION</scope>
</reference>
<evidence type="ECO:0000256" key="1">
    <source>
        <dbReference type="SAM" id="MobiDB-lite"/>
    </source>
</evidence>
<dbReference type="EMBL" id="UZAH01035426">
    <property type="protein sequence ID" value="VDP40670.1"/>
    <property type="molecule type" value="Genomic_DNA"/>
</dbReference>